<dbReference type="KEGG" id="pfj:MYCFIDRAFT_176643"/>
<dbReference type="eggNOG" id="ENOG502R9SN">
    <property type="taxonomic scope" value="Eukaryota"/>
</dbReference>
<feature type="region of interest" description="Disordered" evidence="1">
    <location>
        <begin position="606"/>
        <end position="627"/>
    </location>
</feature>
<dbReference type="EMBL" id="KB446560">
    <property type="protein sequence ID" value="EME81361.1"/>
    <property type="molecule type" value="Genomic_DNA"/>
</dbReference>
<accession>M3A9P9</accession>
<evidence type="ECO:0000256" key="1">
    <source>
        <dbReference type="SAM" id="MobiDB-lite"/>
    </source>
</evidence>
<dbReference type="OrthoDB" id="3643946at2759"/>
<dbReference type="HOGENOM" id="CLU_419273_0_0_1"/>
<dbReference type="AlphaFoldDB" id="M3A9P9"/>
<organism evidence="2 3">
    <name type="scientific">Pseudocercospora fijiensis (strain CIRAD86)</name>
    <name type="common">Black leaf streak disease fungus</name>
    <name type="synonym">Mycosphaerella fijiensis</name>
    <dbReference type="NCBI Taxonomy" id="383855"/>
    <lineage>
        <taxon>Eukaryota</taxon>
        <taxon>Fungi</taxon>
        <taxon>Dikarya</taxon>
        <taxon>Ascomycota</taxon>
        <taxon>Pezizomycotina</taxon>
        <taxon>Dothideomycetes</taxon>
        <taxon>Dothideomycetidae</taxon>
        <taxon>Mycosphaerellales</taxon>
        <taxon>Mycosphaerellaceae</taxon>
        <taxon>Pseudocercospora</taxon>
    </lineage>
</organism>
<dbReference type="GeneID" id="19333599"/>
<protein>
    <submittedName>
        <fullName evidence="2">Uncharacterized protein</fullName>
    </submittedName>
</protein>
<dbReference type="Proteomes" id="UP000016932">
    <property type="component" value="Unassembled WGS sequence"/>
</dbReference>
<name>M3A9P9_PSEFD</name>
<sequence length="654" mass="72933">MLEYRRSKQARELLKGCAYSYGLRDLGQTRADTAGFYSDDEQVISTSSACRRFLLQSLAAPFSSVKNAFMRYDGTRMRQPENVDGATCILRWANTQKQNVKPRCSVTAASPLLLWSRLRPRTVIKRHKSQEDAVAAMGKVDCGLNDACCVMARTPDFGSCMPTVNLVCPSLCEDQTGKPFVISARMHENDGWSGTFDDQDIYNCRMVFGPRKLAAKLIINVEQKQISLIGAGLVLVRLEARGAVVAPNQLYHRRGCRESVPNCTEQHQNTYTTEDTKSITHDGSRVLPNPPLDVLLLAVDVESREQCQESRPAVSCRPAVLASDPSAPPFFLAEKLFRLSHLNHHFIHTSTSHRPLTSPSIARDKLGDFPRAQYDSWLMKGASISPMKCNKVWPANQRERRARAAIRIPEAWHAAWEHWTVDPPSPQPPRRSSRLRQLCRRCSERNTVSRSQPETASGGEMCWHSAASHGTNPIGDHAFPVFPDPRGTPLRIIPPIDSPFCHPTTLTHDVARSQSDQVYILASPTHRRLEIPFSTTPDNSRPSSCLQVIHNTLTQTSTTSSSAMTDTMPMPSGVQIPRNDSFSAEDFTRAFKASATKPRNDLSLRIAPSRDEPSVPPPSPRTSRPSDLSHKLVLVDIIISDFIHQRPAMPLDHE</sequence>
<dbReference type="VEuPathDB" id="FungiDB:MYCFIDRAFT_176643"/>
<gene>
    <name evidence="2" type="ORF">MYCFIDRAFT_176643</name>
</gene>
<evidence type="ECO:0000313" key="2">
    <source>
        <dbReference type="EMBL" id="EME81361.1"/>
    </source>
</evidence>
<dbReference type="RefSeq" id="XP_007928570.1">
    <property type="nucleotide sequence ID" value="XM_007930379.1"/>
</dbReference>
<reference evidence="2 3" key="1">
    <citation type="journal article" date="2012" name="PLoS Pathog.">
        <title>Diverse lifestyles and strategies of plant pathogenesis encoded in the genomes of eighteen Dothideomycetes fungi.</title>
        <authorList>
            <person name="Ohm R.A."/>
            <person name="Feau N."/>
            <person name="Henrissat B."/>
            <person name="Schoch C.L."/>
            <person name="Horwitz B.A."/>
            <person name="Barry K.W."/>
            <person name="Condon B.J."/>
            <person name="Copeland A.C."/>
            <person name="Dhillon B."/>
            <person name="Glaser F."/>
            <person name="Hesse C.N."/>
            <person name="Kosti I."/>
            <person name="LaButti K."/>
            <person name="Lindquist E.A."/>
            <person name="Lucas S."/>
            <person name="Salamov A.A."/>
            <person name="Bradshaw R.E."/>
            <person name="Ciuffetti L."/>
            <person name="Hamelin R.C."/>
            <person name="Kema G.H.J."/>
            <person name="Lawrence C."/>
            <person name="Scott J.A."/>
            <person name="Spatafora J.W."/>
            <person name="Turgeon B.G."/>
            <person name="de Wit P.J.G.M."/>
            <person name="Zhong S."/>
            <person name="Goodwin S.B."/>
            <person name="Grigoriev I.V."/>
        </authorList>
    </citation>
    <scope>NUCLEOTIDE SEQUENCE [LARGE SCALE GENOMIC DNA]</scope>
    <source>
        <strain evidence="2 3">CIRAD86</strain>
    </source>
</reference>
<keyword evidence="3" id="KW-1185">Reference proteome</keyword>
<evidence type="ECO:0000313" key="3">
    <source>
        <dbReference type="Proteomes" id="UP000016932"/>
    </source>
</evidence>
<proteinExistence type="predicted"/>